<evidence type="ECO:0000256" key="8">
    <source>
        <dbReference type="SAM" id="MobiDB-lite"/>
    </source>
</evidence>
<evidence type="ECO:0000313" key="11">
    <source>
        <dbReference type="Proteomes" id="UP000017836"/>
    </source>
</evidence>
<dbReference type="Proteomes" id="UP000017836">
    <property type="component" value="Unassembled WGS sequence"/>
</dbReference>
<dbReference type="HOGENOM" id="CLU_110781_2_0_1"/>
<dbReference type="EMBL" id="KI392710">
    <property type="protein sequence ID" value="ERN11264.1"/>
    <property type="molecule type" value="Genomic_DNA"/>
</dbReference>
<dbReference type="GO" id="GO:0000045">
    <property type="term" value="P:autophagosome assembly"/>
    <property type="evidence" value="ECO:0000318"/>
    <property type="project" value="GO_Central"/>
</dbReference>
<keyword evidence="11" id="KW-1185">Reference proteome</keyword>
<dbReference type="eggNOG" id="KOG4455">
    <property type="taxonomic scope" value="Eukaryota"/>
</dbReference>
<evidence type="ECO:0000256" key="9">
    <source>
        <dbReference type="SAM" id="Phobius"/>
    </source>
</evidence>
<evidence type="ECO:0000256" key="1">
    <source>
        <dbReference type="ARBA" id="ARBA00004477"/>
    </source>
</evidence>
<keyword evidence="5" id="KW-0256">Endoplasmic reticulum</keyword>
<dbReference type="Gramene" id="ERN11264">
    <property type="protein sequence ID" value="ERN11264"/>
    <property type="gene ID" value="AMTR_s00024p00236590"/>
</dbReference>
<evidence type="ECO:0000256" key="3">
    <source>
        <dbReference type="ARBA" id="ARBA00020827"/>
    </source>
</evidence>
<feature type="region of interest" description="Disordered" evidence="8">
    <location>
        <begin position="1"/>
        <end position="22"/>
    </location>
</feature>
<dbReference type="Pfam" id="PF07019">
    <property type="entry name" value="EMC6"/>
    <property type="match status" value="1"/>
</dbReference>
<feature type="transmembrane region" description="Helical" evidence="9">
    <location>
        <begin position="36"/>
        <end position="57"/>
    </location>
</feature>
<comment type="similarity">
    <text evidence="2">Belongs to the EMC6 family.</text>
</comment>
<dbReference type="InterPro" id="IPR008504">
    <property type="entry name" value="Emc6"/>
</dbReference>
<organism evidence="10 11">
    <name type="scientific">Amborella trichopoda</name>
    <dbReference type="NCBI Taxonomy" id="13333"/>
    <lineage>
        <taxon>Eukaryota</taxon>
        <taxon>Viridiplantae</taxon>
        <taxon>Streptophyta</taxon>
        <taxon>Embryophyta</taxon>
        <taxon>Tracheophyta</taxon>
        <taxon>Spermatophyta</taxon>
        <taxon>Magnoliopsida</taxon>
        <taxon>Amborellales</taxon>
        <taxon>Amborellaceae</taxon>
        <taxon>Amborella</taxon>
    </lineage>
</organism>
<accession>W1PTW4</accession>
<keyword evidence="7 9" id="KW-0472">Membrane</keyword>
<dbReference type="InterPro" id="IPR029008">
    <property type="entry name" value="EMC6-like"/>
</dbReference>
<dbReference type="GO" id="GO:0072546">
    <property type="term" value="C:EMC complex"/>
    <property type="evidence" value="ECO:0000318"/>
    <property type="project" value="GO_Central"/>
</dbReference>
<evidence type="ECO:0000256" key="5">
    <source>
        <dbReference type="ARBA" id="ARBA00022824"/>
    </source>
</evidence>
<sequence length="138" mass="14963">MAMHNDDSSSSDTKHSDGSNDLPGFSAENLQSNMKVIYYSRTFLSIIGGVIAGILGLTGLKGFVLYFLIMALASLGLAAKARFSIHEYFDSWNRVVLDAVLGGLMGKYNVSPLNYRNPEAIGVMMESDGERMRASGQT</sequence>
<dbReference type="OMA" id="IVYLLAH"/>
<proteinExistence type="inferred from homology"/>
<feature type="transmembrane region" description="Helical" evidence="9">
    <location>
        <begin position="63"/>
        <end position="79"/>
    </location>
</feature>
<dbReference type="STRING" id="13333.W1PTW4"/>
<evidence type="ECO:0000256" key="7">
    <source>
        <dbReference type="ARBA" id="ARBA00023136"/>
    </source>
</evidence>
<feature type="compositionally biased region" description="Basic and acidic residues" evidence="8">
    <location>
        <begin position="1"/>
        <end position="18"/>
    </location>
</feature>
<reference evidence="11" key="1">
    <citation type="journal article" date="2013" name="Science">
        <title>The Amborella genome and the evolution of flowering plants.</title>
        <authorList>
            <consortium name="Amborella Genome Project"/>
        </authorList>
    </citation>
    <scope>NUCLEOTIDE SEQUENCE [LARGE SCALE GENOMIC DNA]</scope>
</reference>
<dbReference type="PANTHER" id="PTHR20994">
    <property type="entry name" value="ER MEMBRANE PROTEIN COMPLEX SUBUNIT 6"/>
    <property type="match status" value="1"/>
</dbReference>
<name>W1PTW4_AMBTC</name>
<protein>
    <recommendedName>
        <fullName evidence="3">ER membrane protein complex subunit 6</fullName>
    </recommendedName>
</protein>
<dbReference type="AlphaFoldDB" id="W1PTW4"/>
<keyword evidence="6 9" id="KW-1133">Transmembrane helix</keyword>
<evidence type="ECO:0000256" key="6">
    <source>
        <dbReference type="ARBA" id="ARBA00022989"/>
    </source>
</evidence>
<evidence type="ECO:0000256" key="4">
    <source>
        <dbReference type="ARBA" id="ARBA00022692"/>
    </source>
</evidence>
<evidence type="ECO:0000313" key="10">
    <source>
        <dbReference type="EMBL" id="ERN11264.1"/>
    </source>
</evidence>
<dbReference type="PANTHER" id="PTHR20994:SF0">
    <property type="entry name" value="ER MEMBRANE PROTEIN COMPLEX SUBUNIT 6"/>
    <property type="match status" value="1"/>
</dbReference>
<comment type="subcellular location">
    <subcellularLocation>
        <location evidence="1">Endoplasmic reticulum membrane</location>
        <topology evidence="1">Multi-pass membrane protein</topology>
    </subcellularLocation>
</comment>
<gene>
    <name evidence="10" type="ORF">AMTR_s00024p00236590</name>
</gene>
<keyword evidence="4 9" id="KW-0812">Transmembrane</keyword>
<evidence type="ECO:0000256" key="2">
    <source>
        <dbReference type="ARBA" id="ARBA00009436"/>
    </source>
</evidence>